<sequence length="129" mass="14067">MLICPFSSSTRFSQSHDLSNGLTSEVTIQCFEGYRISTDNIIHHTSKDPNHGILPSLPRAILPWRFSLPLQVLPSSWPRCGVSSPSSSSLSSFTLFSLLPSSPGMHADSPVTIIFSNIKTKSSRFFGGP</sequence>
<organism evidence="1">
    <name type="scientific">Arundo donax</name>
    <name type="common">Giant reed</name>
    <name type="synonym">Donax arundinaceus</name>
    <dbReference type="NCBI Taxonomy" id="35708"/>
    <lineage>
        <taxon>Eukaryota</taxon>
        <taxon>Viridiplantae</taxon>
        <taxon>Streptophyta</taxon>
        <taxon>Embryophyta</taxon>
        <taxon>Tracheophyta</taxon>
        <taxon>Spermatophyta</taxon>
        <taxon>Magnoliopsida</taxon>
        <taxon>Liliopsida</taxon>
        <taxon>Poales</taxon>
        <taxon>Poaceae</taxon>
        <taxon>PACMAD clade</taxon>
        <taxon>Arundinoideae</taxon>
        <taxon>Arundineae</taxon>
        <taxon>Arundo</taxon>
    </lineage>
</organism>
<name>A0A0A9GVB0_ARUDO</name>
<reference evidence="1" key="1">
    <citation type="submission" date="2014-09" db="EMBL/GenBank/DDBJ databases">
        <authorList>
            <person name="Magalhaes I.L.F."/>
            <person name="Oliveira U."/>
            <person name="Santos F.R."/>
            <person name="Vidigal T.H.D.A."/>
            <person name="Brescovit A.D."/>
            <person name="Santos A.J."/>
        </authorList>
    </citation>
    <scope>NUCLEOTIDE SEQUENCE</scope>
    <source>
        <tissue evidence="1">Shoot tissue taken approximately 20 cm above the soil surface</tissue>
    </source>
</reference>
<accession>A0A0A9GVB0</accession>
<reference evidence="1" key="2">
    <citation type="journal article" date="2015" name="Data Brief">
        <title>Shoot transcriptome of the giant reed, Arundo donax.</title>
        <authorList>
            <person name="Barrero R.A."/>
            <person name="Guerrero F.D."/>
            <person name="Moolhuijzen P."/>
            <person name="Goolsby J.A."/>
            <person name="Tidwell J."/>
            <person name="Bellgard S.E."/>
            <person name="Bellgard M.I."/>
        </authorList>
    </citation>
    <scope>NUCLEOTIDE SEQUENCE</scope>
    <source>
        <tissue evidence="1">Shoot tissue taken approximately 20 cm above the soil surface</tissue>
    </source>
</reference>
<dbReference type="AlphaFoldDB" id="A0A0A9GVB0"/>
<dbReference type="EMBL" id="GBRH01171400">
    <property type="protein sequence ID" value="JAE26496.1"/>
    <property type="molecule type" value="Transcribed_RNA"/>
</dbReference>
<evidence type="ECO:0000313" key="1">
    <source>
        <dbReference type="EMBL" id="JAE26496.1"/>
    </source>
</evidence>
<protein>
    <submittedName>
        <fullName evidence="1">Uncharacterized protein</fullName>
    </submittedName>
</protein>
<proteinExistence type="predicted"/>